<accession>A0A1H5RW51</accession>
<dbReference type="RefSeq" id="WP_103914972.1">
    <property type="nucleotide sequence ID" value="NZ_FNUV01000001.1"/>
</dbReference>
<name>A0A1H5RW51_XYLRU</name>
<dbReference type="InterPro" id="IPR018537">
    <property type="entry name" value="Peptidoglycan-bd_3"/>
</dbReference>
<gene>
    <name evidence="3" type="ORF">SAMN05216354_0371</name>
</gene>
<protein>
    <submittedName>
        <fullName evidence="3">Predicted Peptidoglycan domain-containing protein</fullName>
    </submittedName>
</protein>
<evidence type="ECO:0000259" key="2">
    <source>
        <dbReference type="Pfam" id="PF09374"/>
    </source>
</evidence>
<evidence type="ECO:0000313" key="4">
    <source>
        <dbReference type="Proteomes" id="UP000236735"/>
    </source>
</evidence>
<dbReference type="SUPFAM" id="SSF53955">
    <property type="entry name" value="Lysozyme-like"/>
    <property type="match status" value="1"/>
</dbReference>
<proteinExistence type="predicted"/>
<feature type="domain" description="TtsA-like Glycoside hydrolase family 108" evidence="1">
    <location>
        <begin position="10"/>
        <end position="93"/>
    </location>
</feature>
<evidence type="ECO:0000313" key="3">
    <source>
        <dbReference type="EMBL" id="SEF42563.1"/>
    </source>
</evidence>
<feature type="domain" description="Peptidoglycan binding" evidence="2">
    <location>
        <begin position="96"/>
        <end position="160"/>
    </location>
</feature>
<dbReference type="EMBL" id="FNUV01000001">
    <property type="protein sequence ID" value="SEF42563.1"/>
    <property type="molecule type" value="Genomic_DNA"/>
</dbReference>
<dbReference type="Pfam" id="PF05838">
    <property type="entry name" value="Glyco_hydro_108"/>
    <property type="match status" value="1"/>
</dbReference>
<organism evidence="3 4">
    <name type="scientific">Xylanibacter ruminicola</name>
    <name type="common">Prevotella ruminicola</name>
    <dbReference type="NCBI Taxonomy" id="839"/>
    <lineage>
        <taxon>Bacteria</taxon>
        <taxon>Pseudomonadati</taxon>
        <taxon>Bacteroidota</taxon>
        <taxon>Bacteroidia</taxon>
        <taxon>Bacteroidales</taxon>
        <taxon>Prevotellaceae</taxon>
        <taxon>Xylanibacter</taxon>
    </lineage>
</organism>
<dbReference type="Pfam" id="PF09374">
    <property type="entry name" value="PG_binding_3"/>
    <property type="match status" value="1"/>
</dbReference>
<dbReference type="Proteomes" id="UP000236735">
    <property type="component" value="Unassembled WGS sequence"/>
</dbReference>
<dbReference type="CDD" id="cd13926">
    <property type="entry name" value="N-acetylmuramidase_GH108"/>
    <property type="match status" value="1"/>
</dbReference>
<dbReference type="AlphaFoldDB" id="A0A1H5RW51"/>
<dbReference type="InterPro" id="IPR023346">
    <property type="entry name" value="Lysozyme-like_dom_sf"/>
</dbReference>
<dbReference type="Gene3D" id="1.20.141.10">
    <property type="entry name" value="Chitosanase, subunit A, domain 1"/>
    <property type="match status" value="1"/>
</dbReference>
<evidence type="ECO:0000259" key="1">
    <source>
        <dbReference type="Pfam" id="PF05838"/>
    </source>
</evidence>
<dbReference type="InterPro" id="IPR008565">
    <property type="entry name" value="TtsA-like_GH18_dom"/>
</dbReference>
<sequence>MARCEILQPFILSWEGGFCNVPGDTGGATNKGITIATYRSVFGKERTIDDLKTITDIEWLHIYKMLYWDKWKADNIRSQAIANLLVDWAWNSGSYGIKIPQRVLEVRIDGIVGPRTLAAINTCPDQEGLFRLLWHEREDFFHRIATGAKKKFLKGWLNRLDGIRYKKLVCNGGKEITWEV</sequence>
<reference evidence="3 4" key="1">
    <citation type="submission" date="2016-10" db="EMBL/GenBank/DDBJ databases">
        <authorList>
            <person name="de Groot N.N."/>
        </authorList>
    </citation>
    <scope>NUCLEOTIDE SEQUENCE [LARGE SCALE GENOMIC DNA]</scope>
    <source>
        <strain evidence="3 4">AR32</strain>
    </source>
</reference>